<dbReference type="GO" id="GO:0016020">
    <property type="term" value="C:membrane"/>
    <property type="evidence" value="ECO:0007669"/>
    <property type="project" value="TreeGrafter"/>
</dbReference>
<sequence length="391" mass="43172">MRHWPEANQQLGLGPAAGTMWDWDQRLGPAAGTMWDWDQPWNLSFAGCGFRSMYHVGAVSCILERVPRLVHGAARIGGASSGCLVAAALVVGIPIERLCAAVLRAAQEARGHALGVFHPSFSLLRLLRAELLQQLPADAHLLASGRLCVSLTRLADGQNLLVSQFESREELVQVLMCSCFFPVYCGFLPPSYRGVRYVDGALSNNMPLFEQRNTITVAPFSGESDICPREGAFNLLETHYGNVSIQVNTGNVHRVCTSFLPPRLETLADICHNGHVDALRFLRERGLLGAERPSSALMQTEPVCCDLRYRWLKPRGPESLPAGIQQILCRACRDGRHGDSLASRLTLLPVKVCWCLLSILWLPLQLILLLIRGTSCRQTRSSGRKDPKRCE</sequence>
<comment type="caution">
    <text evidence="4">Lacks conserved residue(s) required for the propagation of feature annotation.</text>
</comment>
<dbReference type="InterPro" id="IPR002641">
    <property type="entry name" value="PNPLA_dom"/>
</dbReference>
<dbReference type="EC" id="3.1.1.3" evidence="1"/>
<dbReference type="Proteomes" id="UP000515150">
    <property type="component" value="Chromosome 6"/>
</dbReference>
<evidence type="ECO:0000256" key="4">
    <source>
        <dbReference type="PROSITE-ProRule" id="PRU01161"/>
    </source>
</evidence>
<dbReference type="PROSITE" id="PS51635">
    <property type="entry name" value="PNPLA"/>
    <property type="match status" value="1"/>
</dbReference>
<dbReference type="GO" id="GO:0005737">
    <property type="term" value="C:cytoplasm"/>
    <property type="evidence" value="ECO:0007669"/>
    <property type="project" value="TreeGrafter"/>
</dbReference>
<feature type="short sequence motif" description="GXSXG" evidence="4">
    <location>
        <begin position="78"/>
        <end position="82"/>
    </location>
</feature>
<dbReference type="GO" id="GO:0005811">
    <property type="term" value="C:lipid droplet"/>
    <property type="evidence" value="ECO:0007669"/>
    <property type="project" value="TreeGrafter"/>
</dbReference>
<accession>A0A6P7MUE6</accession>
<proteinExistence type="predicted"/>
<evidence type="ECO:0000256" key="3">
    <source>
        <dbReference type="ARBA" id="ARBA00023098"/>
    </source>
</evidence>
<dbReference type="GO" id="GO:0055088">
    <property type="term" value="P:lipid homeostasis"/>
    <property type="evidence" value="ECO:0007669"/>
    <property type="project" value="TreeGrafter"/>
</dbReference>
<dbReference type="GO" id="GO:0004806">
    <property type="term" value="F:triacylglycerol lipase activity"/>
    <property type="evidence" value="ECO:0007669"/>
    <property type="project" value="UniProtKB-EC"/>
</dbReference>
<organism evidence="6 7">
    <name type="scientific">Betta splendens</name>
    <name type="common">Siamese fighting fish</name>
    <dbReference type="NCBI Taxonomy" id="158456"/>
    <lineage>
        <taxon>Eukaryota</taxon>
        <taxon>Metazoa</taxon>
        <taxon>Chordata</taxon>
        <taxon>Craniata</taxon>
        <taxon>Vertebrata</taxon>
        <taxon>Euteleostomi</taxon>
        <taxon>Actinopterygii</taxon>
        <taxon>Neopterygii</taxon>
        <taxon>Teleostei</taxon>
        <taxon>Neoteleostei</taxon>
        <taxon>Acanthomorphata</taxon>
        <taxon>Anabantaria</taxon>
        <taxon>Anabantiformes</taxon>
        <taxon>Anabantoidei</taxon>
        <taxon>Osphronemidae</taxon>
        <taxon>Betta</taxon>
    </lineage>
</organism>
<feature type="active site" description="Proton acceptor" evidence="4">
    <location>
        <position position="199"/>
    </location>
</feature>
<evidence type="ECO:0000256" key="2">
    <source>
        <dbReference type="ARBA" id="ARBA00022801"/>
    </source>
</evidence>
<gene>
    <name evidence="7" type="primary">LOC114857222</name>
</gene>
<dbReference type="AlphaFoldDB" id="A0A6P7MUE6"/>
<dbReference type="RefSeq" id="XP_029009314.1">
    <property type="nucleotide sequence ID" value="XM_029153481.3"/>
</dbReference>
<keyword evidence="3 4" id="KW-0443">Lipid metabolism</keyword>
<evidence type="ECO:0000313" key="7">
    <source>
        <dbReference type="RefSeq" id="XP_029009314.1"/>
    </source>
</evidence>
<dbReference type="OrthoDB" id="197155at2759"/>
<keyword evidence="4" id="KW-0442">Lipid degradation</keyword>
<feature type="short sequence motif" description="DGA/G" evidence="4">
    <location>
        <begin position="199"/>
        <end position="201"/>
    </location>
</feature>
<dbReference type="PANTHER" id="PTHR12406:SF22">
    <property type="entry name" value="1-ACYLGLYCEROL-3-PHOSPHATE O-ACYLTRANSFERASE PNPLA3"/>
    <property type="match status" value="1"/>
</dbReference>
<dbReference type="InterPro" id="IPR033562">
    <property type="entry name" value="PLPL"/>
</dbReference>
<protein>
    <recommendedName>
        <fullName evidence="1">triacylglycerol lipase</fullName>
        <ecNumber evidence="1">3.1.1.3</ecNumber>
    </recommendedName>
</protein>
<dbReference type="Pfam" id="PF01734">
    <property type="entry name" value="Patatin"/>
    <property type="match status" value="1"/>
</dbReference>
<dbReference type="Gene3D" id="3.40.1090.10">
    <property type="entry name" value="Cytosolic phospholipase A2 catalytic domain"/>
    <property type="match status" value="2"/>
</dbReference>
<dbReference type="KEGG" id="bspl:114857222"/>
<feature type="active site" description="Nucleophile" evidence="4">
    <location>
        <position position="80"/>
    </location>
</feature>
<keyword evidence="2 4" id="KW-0378">Hydrolase</keyword>
<dbReference type="PANTHER" id="PTHR12406">
    <property type="entry name" value="CALCIUM-INDEPENDENT PHOSPHOLIPASE A2 IPLA2 -RELATED"/>
    <property type="match status" value="1"/>
</dbReference>
<evidence type="ECO:0000313" key="6">
    <source>
        <dbReference type="Proteomes" id="UP000515150"/>
    </source>
</evidence>
<feature type="domain" description="PNPLA" evidence="5">
    <location>
        <begin position="43"/>
        <end position="212"/>
    </location>
</feature>
<dbReference type="GO" id="GO:0019433">
    <property type="term" value="P:triglyceride catabolic process"/>
    <property type="evidence" value="ECO:0007669"/>
    <property type="project" value="TreeGrafter"/>
</dbReference>
<name>A0A6P7MUE6_BETSP</name>
<reference evidence="7" key="1">
    <citation type="submission" date="2025-08" db="UniProtKB">
        <authorList>
            <consortium name="RefSeq"/>
        </authorList>
    </citation>
    <scope>IDENTIFICATION</scope>
</reference>
<dbReference type="FunFam" id="3.40.1090.10:FF:000003">
    <property type="entry name" value="Patatin-like phospholipase domain-containing protein 2"/>
    <property type="match status" value="1"/>
</dbReference>
<dbReference type="InterPro" id="IPR016035">
    <property type="entry name" value="Acyl_Trfase/lysoPLipase"/>
</dbReference>
<keyword evidence="6" id="KW-1185">Reference proteome</keyword>
<evidence type="ECO:0000259" key="5">
    <source>
        <dbReference type="PROSITE" id="PS51635"/>
    </source>
</evidence>
<dbReference type="SUPFAM" id="SSF52151">
    <property type="entry name" value="FabD/lysophospholipase-like"/>
    <property type="match status" value="1"/>
</dbReference>
<evidence type="ECO:0000256" key="1">
    <source>
        <dbReference type="ARBA" id="ARBA00013279"/>
    </source>
</evidence>
<dbReference type="InParanoid" id="A0A6P7MUE6"/>
<dbReference type="GeneID" id="114857222"/>